<organism evidence="2">
    <name type="scientific">Clostridium perfringens</name>
    <dbReference type="NCBI Taxonomy" id="1502"/>
    <lineage>
        <taxon>Bacteria</taxon>
        <taxon>Bacillati</taxon>
        <taxon>Bacillota</taxon>
        <taxon>Clostridia</taxon>
        <taxon>Eubacteriales</taxon>
        <taxon>Clostridiaceae</taxon>
        <taxon>Clostridium</taxon>
    </lineage>
</organism>
<proteinExistence type="predicted"/>
<keyword evidence="1" id="KW-0472">Membrane</keyword>
<feature type="transmembrane region" description="Helical" evidence="1">
    <location>
        <begin position="58"/>
        <end position="76"/>
    </location>
</feature>
<evidence type="ECO:0000256" key="1">
    <source>
        <dbReference type="SAM" id="Phobius"/>
    </source>
</evidence>
<accession>Q4ZFS6</accession>
<evidence type="ECO:0000313" key="2">
    <source>
        <dbReference type="EMBL" id="AAW79192.1"/>
    </source>
</evidence>
<protein>
    <submittedName>
        <fullName evidence="2">Uncharacterized protein</fullName>
    </submittedName>
</protein>
<reference evidence="2" key="1">
    <citation type="journal article" date="2005" name="Mol. Microbiol.">
        <title>Association of beta2 toxin production with Clostridium perfringens type A human gastrointestinal disease isolates carrying a plasmid enterotoxin gene.</title>
        <authorList>
            <person name="Fisher D.J."/>
            <person name="Miyamoto K."/>
            <person name="Harrison B."/>
            <person name="Akimoto S."/>
            <person name="Sarker M.R."/>
            <person name="McClane B.A."/>
        </authorList>
    </citation>
    <scope>NUCLEOTIDE SEQUENCE</scope>
    <source>
        <strain evidence="2">F5603</strain>
        <plasmid evidence="2">cpe</plasmid>
    </source>
</reference>
<dbReference type="AlphaFoldDB" id="Q4ZFS6"/>
<feature type="transmembrane region" description="Helical" evidence="1">
    <location>
        <begin position="88"/>
        <end position="106"/>
    </location>
</feature>
<keyword evidence="1" id="KW-0812">Transmembrane</keyword>
<geneLocation type="plasmid" evidence="2">
    <name>cpe</name>
</geneLocation>
<keyword evidence="1" id="KW-1133">Transmembrane helix</keyword>
<dbReference type="EMBL" id="AY737555">
    <property type="protein sequence ID" value="AAW79192.1"/>
    <property type="molecule type" value="Genomic_DNA"/>
</dbReference>
<sequence>MNKMDYSKIIFTITYSFIIITQLNFLIRIIFKLYPIKGFLFNLTDEFIIDKDIQNRKLNIAIIFSILIILVSLFLIKTTLSNNINSSYFLLIMFIIASMNIIRYQLKKV</sequence>
<keyword evidence="2" id="KW-0614">Plasmid</keyword>
<name>Q4ZFS6_CLOPF</name>
<feature type="transmembrane region" description="Helical" evidence="1">
    <location>
        <begin position="6"/>
        <end position="27"/>
    </location>
</feature>